<dbReference type="PaxDb" id="4081-Solyc05g051080.1.1"/>
<dbReference type="InParanoid" id="A0A3Q7GLY9"/>
<dbReference type="PANTHER" id="PTHR36264">
    <property type="entry name" value="SET DOMAIN-CONTAINING PROTEIN"/>
    <property type="match status" value="1"/>
</dbReference>
<sequence>MSNQQRQRLISLKKKTFFFNFVSSKAEEEACKADNTQRRRTRELLETGNANGTTLKFNFMPSKSEEESCKASNTRRIITRELIETGSMDLEIATSFVNENQVRVELWDDMKNNVVKKYDRGSFTVTKLPDDDYNLSIVTLIKDRELLIGDKIGLYWHPWNSTFVFRLFSKVADHKFLTSMKKTFFHEFIPSKVEEEACQVNNASWVVTRELVEIRDIYSAPIIDLEDPWNIKKKITHNEVILGKLVISFLEMFEYILRYWKLDMAKSLTNGYEVCGNIWDITEENDPKKYEGESVCFRKLYNDYEYSLSCMRLFNDRRLNVGDEIALYWDPRSSSIMFKLLSQVYA</sequence>
<keyword evidence="2" id="KW-1185">Reference proteome</keyword>
<dbReference type="AlphaFoldDB" id="A0A3Q7GLY9"/>
<evidence type="ECO:0000313" key="1">
    <source>
        <dbReference type="EnsemblPlants" id="Solyc05g051080.2.1"/>
    </source>
</evidence>
<dbReference type="PANTHER" id="PTHR36264:SF2">
    <property type="entry name" value="TF-B3 DOMAIN-CONTAINING PROTEIN"/>
    <property type="match status" value="1"/>
</dbReference>
<evidence type="ECO:0000313" key="2">
    <source>
        <dbReference type="Proteomes" id="UP000004994"/>
    </source>
</evidence>
<proteinExistence type="predicted"/>
<protein>
    <submittedName>
        <fullName evidence="1">Uncharacterized protein</fullName>
    </submittedName>
</protein>
<reference evidence="1" key="2">
    <citation type="submission" date="2019-01" db="UniProtKB">
        <authorList>
            <consortium name="EnsemblPlants"/>
        </authorList>
    </citation>
    <scope>IDENTIFICATION</scope>
    <source>
        <strain evidence="1">cv. Heinz 1706</strain>
    </source>
</reference>
<dbReference type="EnsemblPlants" id="Solyc05g051080.2.1">
    <property type="protein sequence ID" value="Solyc05g051080.2.1"/>
    <property type="gene ID" value="Solyc05g051080.2"/>
</dbReference>
<dbReference type="Proteomes" id="UP000004994">
    <property type="component" value="Chromosome 5"/>
</dbReference>
<dbReference type="Gramene" id="Solyc05g051080.2.1">
    <property type="protein sequence ID" value="Solyc05g051080.2.1"/>
    <property type="gene ID" value="Solyc05g051080.2"/>
</dbReference>
<organism evidence="1">
    <name type="scientific">Solanum lycopersicum</name>
    <name type="common">Tomato</name>
    <name type="synonym">Lycopersicon esculentum</name>
    <dbReference type="NCBI Taxonomy" id="4081"/>
    <lineage>
        <taxon>Eukaryota</taxon>
        <taxon>Viridiplantae</taxon>
        <taxon>Streptophyta</taxon>
        <taxon>Embryophyta</taxon>
        <taxon>Tracheophyta</taxon>
        <taxon>Spermatophyta</taxon>
        <taxon>Magnoliopsida</taxon>
        <taxon>eudicotyledons</taxon>
        <taxon>Gunneridae</taxon>
        <taxon>Pentapetalae</taxon>
        <taxon>asterids</taxon>
        <taxon>lamiids</taxon>
        <taxon>Solanales</taxon>
        <taxon>Solanaceae</taxon>
        <taxon>Solanoideae</taxon>
        <taxon>Solaneae</taxon>
        <taxon>Solanum</taxon>
        <taxon>Solanum subgen. Lycopersicon</taxon>
    </lineage>
</organism>
<name>A0A3Q7GLY9_SOLLC</name>
<reference evidence="1" key="1">
    <citation type="journal article" date="2012" name="Nature">
        <title>The tomato genome sequence provides insights into fleshy fruit evolution.</title>
        <authorList>
            <consortium name="Tomato Genome Consortium"/>
        </authorList>
    </citation>
    <scope>NUCLEOTIDE SEQUENCE [LARGE SCALE GENOMIC DNA]</scope>
    <source>
        <strain evidence="1">cv. Heinz 1706</strain>
    </source>
</reference>
<accession>A0A3Q7GLY9</accession>